<reference evidence="1 2" key="1">
    <citation type="submission" date="2016-06" db="EMBL/GenBank/DDBJ databases">
        <title>Genome sequencing of Cryobacterium arcticum PAMC 27867.</title>
        <authorList>
            <person name="Lee J."/>
            <person name="Kim O.-S."/>
        </authorList>
    </citation>
    <scope>NUCLEOTIDE SEQUENCE [LARGE SCALE GENOMIC DNA]</scope>
    <source>
        <strain evidence="1 2">PAMC 27867</strain>
    </source>
</reference>
<dbReference type="PATRIC" id="fig|670052.7.peg.2506"/>
<sequence>MTSPVTDSGRIGAGGAYADLIAHDGHLLAGAVAVIAAGDGPLVVHGPGAEHHTGLVLALAFLAAGVPEDEAVAAALTAEPHPAALRQALADVAALGGVEPYLLRNGLTVTLFLALRERFAGDDAGFAAGDVS</sequence>
<evidence type="ECO:0000313" key="1">
    <source>
        <dbReference type="EMBL" id="ANP73388.1"/>
    </source>
</evidence>
<dbReference type="Proteomes" id="UP000092582">
    <property type="component" value="Chromosome 1"/>
</dbReference>
<dbReference type="EMBL" id="CP016282">
    <property type="protein sequence ID" value="ANP73388.1"/>
    <property type="molecule type" value="Genomic_DNA"/>
</dbReference>
<dbReference type="RefSeq" id="WP_066596740.1">
    <property type="nucleotide sequence ID" value="NZ_CP016282.1"/>
</dbReference>
<gene>
    <name evidence="1" type="ORF">PA27867_2440</name>
</gene>
<dbReference type="AlphaFoldDB" id="A0A1B1BLI2"/>
<evidence type="ECO:0000313" key="2">
    <source>
        <dbReference type="Proteomes" id="UP000092582"/>
    </source>
</evidence>
<dbReference type="KEGG" id="cart:PA27867_2440"/>
<accession>A0A1B1BLI2</accession>
<organism evidence="1 2">
    <name type="scientific">Cryobacterium arcticum</name>
    <dbReference type="NCBI Taxonomy" id="670052"/>
    <lineage>
        <taxon>Bacteria</taxon>
        <taxon>Bacillati</taxon>
        <taxon>Actinomycetota</taxon>
        <taxon>Actinomycetes</taxon>
        <taxon>Micrococcales</taxon>
        <taxon>Microbacteriaceae</taxon>
        <taxon>Cryobacterium</taxon>
    </lineage>
</organism>
<proteinExistence type="predicted"/>
<protein>
    <submittedName>
        <fullName evidence="1">Uncharacterized protein</fullName>
    </submittedName>
</protein>
<dbReference type="STRING" id="670052.PA27867_2440"/>
<name>A0A1B1BLI2_9MICO</name>
<keyword evidence="2" id="KW-1185">Reference proteome</keyword>